<dbReference type="InterPro" id="IPR032675">
    <property type="entry name" value="LRR_dom_sf"/>
</dbReference>
<dbReference type="OrthoDB" id="3365698at2759"/>
<dbReference type="PANTHER" id="PTHR38926">
    <property type="entry name" value="F-BOX DOMAIN CONTAINING PROTEIN, EXPRESSED"/>
    <property type="match status" value="1"/>
</dbReference>
<reference evidence="1 2" key="1">
    <citation type="submission" date="2015-04" db="EMBL/GenBank/DDBJ databases">
        <title>Complete genome sequence of Schizopora paradoxa KUC8140, a cosmopolitan wood degrader in East Asia.</title>
        <authorList>
            <consortium name="DOE Joint Genome Institute"/>
            <person name="Min B."/>
            <person name="Park H."/>
            <person name="Jang Y."/>
            <person name="Kim J.-J."/>
            <person name="Kim K.H."/>
            <person name="Pangilinan J."/>
            <person name="Lipzen A."/>
            <person name="Riley R."/>
            <person name="Grigoriev I.V."/>
            <person name="Spatafora J.W."/>
            <person name="Choi I.-G."/>
        </authorList>
    </citation>
    <scope>NUCLEOTIDE SEQUENCE [LARGE SCALE GENOMIC DNA]</scope>
    <source>
        <strain evidence="1 2">KUC8140</strain>
    </source>
</reference>
<dbReference type="Proteomes" id="UP000053477">
    <property type="component" value="Unassembled WGS sequence"/>
</dbReference>
<protein>
    <submittedName>
        <fullName evidence="1">Uncharacterized protein</fullName>
    </submittedName>
</protein>
<sequence>MHSSPSKALESNDLLYLIGVLQKLNNEGGRLGGDDRPEVWHDVHLPYDAENFHDARKALVRMKAALKTLGTVTASLERSIKSLSRHCIEEGRAVGFASLPDELLARVFEFYCEEYQRFFSCETEYTTTSPMTLSKVCRRFRRIIMHIPRVWACVSLKFDSERIHTLRTRCNNPIVYLASDCESSEEEFVKFFNRLPSSNQWRGLNLEFVDKEDGCLLFETLDSQGSSFDALESLSISFEGYGDMDGNLPRPLFPKKCEEILSKWDMPVLEELELRGIIPSGKMKCSNLKRCKIFLGNFVDHKVKWDFNRFQKFIHSKSLASIESLTILLDGTQPTNGAFVIQQHPLFKLKELELFVDSDTNPTVLKQIMDIIDAPNLKTLKIKLSYLQYGDIHLPIKWLFAIFRTSEGAIRTFPNVLELKLSVELNGISDYPFDPMLRSLPRLKSLTMSIPGIRVPDFSSLRRNFGCIQELESLDFKNCLAPGPWNILNYLNCLNRHDEYAELKDVKLRGCCGLREYGYKDEIIPLLGEKLTWKC</sequence>
<proteinExistence type="predicted"/>
<dbReference type="PANTHER" id="PTHR38926:SF5">
    <property type="entry name" value="F-BOX AND LEUCINE-RICH REPEAT PROTEIN 6"/>
    <property type="match status" value="1"/>
</dbReference>
<dbReference type="EMBL" id="KQ085930">
    <property type="protein sequence ID" value="KLO15421.1"/>
    <property type="molecule type" value="Genomic_DNA"/>
</dbReference>
<dbReference type="SUPFAM" id="SSF52047">
    <property type="entry name" value="RNI-like"/>
    <property type="match status" value="1"/>
</dbReference>
<gene>
    <name evidence="1" type="ORF">SCHPADRAFT_995903</name>
</gene>
<evidence type="ECO:0000313" key="2">
    <source>
        <dbReference type="Proteomes" id="UP000053477"/>
    </source>
</evidence>
<keyword evidence="2" id="KW-1185">Reference proteome</keyword>
<dbReference type="Gene3D" id="1.20.1280.50">
    <property type="match status" value="1"/>
</dbReference>
<dbReference type="InParanoid" id="A0A0H2SEH1"/>
<evidence type="ECO:0000313" key="1">
    <source>
        <dbReference type="EMBL" id="KLO15421.1"/>
    </source>
</evidence>
<name>A0A0H2SEH1_9AGAM</name>
<accession>A0A0H2SEH1</accession>
<dbReference type="Gene3D" id="3.80.10.10">
    <property type="entry name" value="Ribonuclease Inhibitor"/>
    <property type="match status" value="1"/>
</dbReference>
<dbReference type="AlphaFoldDB" id="A0A0H2SEH1"/>
<organism evidence="1 2">
    <name type="scientific">Schizopora paradoxa</name>
    <dbReference type="NCBI Taxonomy" id="27342"/>
    <lineage>
        <taxon>Eukaryota</taxon>
        <taxon>Fungi</taxon>
        <taxon>Dikarya</taxon>
        <taxon>Basidiomycota</taxon>
        <taxon>Agaricomycotina</taxon>
        <taxon>Agaricomycetes</taxon>
        <taxon>Hymenochaetales</taxon>
        <taxon>Schizoporaceae</taxon>
        <taxon>Schizopora</taxon>
    </lineage>
</organism>